<dbReference type="Pfam" id="PF01557">
    <property type="entry name" value="FAA_hydrolase"/>
    <property type="match status" value="1"/>
</dbReference>
<keyword evidence="6" id="KW-1185">Reference proteome</keyword>
<feature type="domain" description="Fumarylacetoacetase-like C-terminal" evidence="3">
    <location>
        <begin position="57"/>
        <end position="255"/>
    </location>
</feature>
<dbReference type="EMBL" id="MSIE01000015">
    <property type="protein sequence ID" value="OLF17681.1"/>
    <property type="molecule type" value="Genomic_DNA"/>
</dbReference>
<accession>A0A1Q8CTJ1</accession>
<dbReference type="PANTHER" id="PTHR42796">
    <property type="entry name" value="FUMARYLACETOACETATE HYDROLASE DOMAIN-CONTAINING PROTEIN 2A-RELATED"/>
    <property type="match status" value="1"/>
</dbReference>
<dbReference type="Proteomes" id="UP000185596">
    <property type="component" value="Unassembled WGS sequence"/>
</dbReference>
<dbReference type="GO" id="GO:0044281">
    <property type="term" value="P:small molecule metabolic process"/>
    <property type="evidence" value="ECO:0007669"/>
    <property type="project" value="UniProtKB-ARBA"/>
</dbReference>
<keyword evidence="2" id="KW-0479">Metal-binding</keyword>
<dbReference type="Pfam" id="PF10370">
    <property type="entry name" value="Rv2993c-like_N"/>
    <property type="match status" value="1"/>
</dbReference>
<dbReference type="Gene3D" id="3.90.850.10">
    <property type="entry name" value="Fumarylacetoacetase-like, C-terminal domain"/>
    <property type="match status" value="1"/>
</dbReference>
<sequence>MRYARVRHDGRSHWSRVEDDVVHLLSGSPIEGAPAVTGTVSLSTVELLPPVLPFVFYAVGLNYRAHLDHARAQGYAVGTTPTQAEVGYRANNALVGSGAAILVPPDLAGPVEAEGEVVAVVGRTLRRASRAQARESVFGWTIGNDVSARAWQHTDRTCWRSKNSDTFKPMGPWIETDVDPVAQTTTVRVNNEDRARFATGDMIFDPWDYLVEASRYVTFHPGDVLWMGAGATCPITPGAVVDIEITGIGTLSNPVLADSVAAPDGASD</sequence>
<dbReference type="GO" id="GO:0003824">
    <property type="term" value="F:catalytic activity"/>
    <property type="evidence" value="ECO:0007669"/>
    <property type="project" value="InterPro"/>
</dbReference>
<protein>
    <submittedName>
        <fullName evidence="5">2-keto-4-pentenoate hydratase</fullName>
    </submittedName>
</protein>
<comment type="similarity">
    <text evidence="1">Belongs to the FAH family.</text>
</comment>
<dbReference type="PANTHER" id="PTHR42796:SF4">
    <property type="entry name" value="FUMARYLACETOACETATE HYDROLASE DOMAIN-CONTAINING PROTEIN 2A"/>
    <property type="match status" value="1"/>
</dbReference>
<dbReference type="InterPro" id="IPR051121">
    <property type="entry name" value="FAH"/>
</dbReference>
<evidence type="ECO:0000313" key="6">
    <source>
        <dbReference type="Proteomes" id="UP000185596"/>
    </source>
</evidence>
<gene>
    <name evidence="5" type="ORF">BU204_10775</name>
</gene>
<name>A0A1Q8CTJ1_9PSEU</name>
<dbReference type="InterPro" id="IPR018833">
    <property type="entry name" value="Rv2993c-like_N"/>
</dbReference>
<dbReference type="OrthoDB" id="9805307at2"/>
<evidence type="ECO:0000313" key="5">
    <source>
        <dbReference type="EMBL" id="OLF17681.1"/>
    </source>
</evidence>
<dbReference type="InterPro" id="IPR011234">
    <property type="entry name" value="Fumarylacetoacetase-like_C"/>
</dbReference>
<dbReference type="InterPro" id="IPR036663">
    <property type="entry name" value="Fumarylacetoacetase_C_sf"/>
</dbReference>
<reference evidence="5 6" key="1">
    <citation type="submission" date="2016-12" db="EMBL/GenBank/DDBJ databases">
        <title>The draft genome sequence of Actinophytocola sp. 11-183.</title>
        <authorList>
            <person name="Wang W."/>
            <person name="Yuan L."/>
        </authorList>
    </citation>
    <scope>NUCLEOTIDE SEQUENCE [LARGE SCALE GENOMIC DNA]</scope>
    <source>
        <strain evidence="5 6">11-183</strain>
    </source>
</reference>
<evidence type="ECO:0000256" key="1">
    <source>
        <dbReference type="ARBA" id="ARBA00010211"/>
    </source>
</evidence>
<dbReference type="RefSeq" id="WP_075125473.1">
    <property type="nucleotide sequence ID" value="NZ_MSIE01000015.1"/>
</dbReference>
<evidence type="ECO:0000259" key="3">
    <source>
        <dbReference type="Pfam" id="PF01557"/>
    </source>
</evidence>
<dbReference type="STRING" id="1912961.BU204_10775"/>
<dbReference type="SUPFAM" id="SSF56529">
    <property type="entry name" value="FAH"/>
    <property type="match status" value="1"/>
</dbReference>
<proteinExistence type="inferred from homology"/>
<feature type="domain" description="Rv2993c-like N-terminal" evidence="4">
    <location>
        <begin position="1"/>
        <end position="50"/>
    </location>
</feature>
<evidence type="ECO:0000256" key="2">
    <source>
        <dbReference type="ARBA" id="ARBA00022723"/>
    </source>
</evidence>
<evidence type="ECO:0000259" key="4">
    <source>
        <dbReference type="Pfam" id="PF10370"/>
    </source>
</evidence>
<dbReference type="AlphaFoldDB" id="A0A1Q8CTJ1"/>
<organism evidence="5 6">
    <name type="scientific">Actinophytocola xanthii</name>
    <dbReference type="NCBI Taxonomy" id="1912961"/>
    <lineage>
        <taxon>Bacteria</taxon>
        <taxon>Bacillati</taxon>
        <taxon>Actinomycetota</taxon>
        <taxon>Actinomycetes</taxon>
        <taxon>Pseudonocardiales</taxon>
        <taxon>Pseudonocardiaceae</taxon>
    </lineage>
</organism>
<comment type="caution">
    <text evidence="5">The sequence shown here is derived from an EMBL/GenBank/DDBJ whole genome shotgun (WGS) entry which is preliminary data.</text>
</comment>
<dbReference type="GO" id="GO:0046872">
    <property type="term" value="F:metal ion binding"/>
    <property type="evidence" value="ECO:0007669"/>
    <property type="project" value="UniProtKB-KW"/>
</dbReference>